<evidence type="ECO:0000259" key="3">
    <source>
        <dbReference type="PROSITE" id="PS51186"/>
    </source>
</evidence>
<keyword evidence="2" id="KW-0012">Acyltransferase</keyword>
<dbReference type="OrthoDB" id="9796171at2"/>
<dbReference type="InterPro" id="IPR016181">
    <property type="entry name" value="Acyl_CoA_acyltransferase"/>
</dbReference>
<keyword evidence="1 4" id="KW-0808">Transferase</keyword>
<dbReference type="PANTHER" id="PTHR43877">
    <property type="entry name" value="AMINOALKYLPHOSPHONATE N-ACETYLTRANSFERASE-RELATED-RELATED"/>
    <property type="match status" value="1"/>
</dbReference>
<dbReference type="AlphaFoldDB" id="A3IL62"/>
<dbReference type="CDD" id="cd04301">
    <property type="entry name" value="NAT_SF"/>
    <property type="match status" value="1"/>
</dbReference>
<dbReference type="EMBL" id="AAXW01000004">
    <property type="protein sequence ID" value="EAZ92931.1"/>
    <property type="molecule type" value="Genomic_DNA"/>
</dbReference>
<evidence type="ECO:0000313" key="5">
    <source>
        <dbReference type="Proteomes" id="UP000003781"/>
    </source>
</evidence>
<evidence type="ECO:0000256" key="2">
    <source>
        <dbReference type="ARBA" id="ARBA00023315"/>
    </source>
</evidence>
<dbReference type="Pfam" id="PF13673">
    <property type="entry name" value="Acetyltransf_10"/>
    <property type="match status" value="1"/>
</dbReference>
<accession>A3IL62</accession>
<gene>
    <name evidence="4" type="ORF">CY0110_22582</name>
</gene>
<dbReference type="InterPro" id="IPR000182">
    <property type="entry name" value="GNAT_dom"/>
</dbReference>
<dbReference type="GO" id="GO:0016747">
    <property type="term" value="F:acyltransferase activity, transferring groups other than amino-acyl groups"/>
    <property type="evidence" value="ECO:0007669"/>
    <property type="project" value="InterPro"/>
</dbReference>
<dbReference type="eggNOG" id="COG2153">
    <property type="taxonomic scope" value="Bacteria"/>
</dbReference>
<keyword evidence="5" id="KW-1185">Reference proteome</keyword>
<name>A3IL62_9CHRO</name>
<protein>
    <submittedName>
        <fullName evidence="4">GCN5-related N-acetyltransferase</fullName>
    </submittedName>
</protein>
<sequence>MSKPTIQIINYQENLEAIKTIRVNVFQQEQGVDPDLEFDGYDNNCLHFLAYLDGQSVGTARIRYLDESTAKIERLAVLSHARGQGIGTALMKQAIAFITEQKKYGKIIIHAQVYIQKLYEKLGFEPIGDRFTEGNILHIKMVKFISEQ</sequence>
<dbReference type="Proteomes" id="UP000003781">
    <property type="component" value="Unassembled WGS sequence"/>
</dbReference>
<reference evidence="4 5" key="1">
    <citation type="submission" date="2007-03" db="EMBL/GenBank/DDBJ databases">
        <authorList>
            <person name="Stal L."/>
            <person name="Ferriera S."/>
            <person name="Johnson J."/>
            <person name="Kravitz S."/>
            <person name="Beeson K."/>
            <person name="Sutton G."/>
            <person name="Rogers Y.-H."/>
            <person name="Friedman R."/>
            <person name="Frazier M."/>
            <person name="Venter J.C."/>
        </authorList>
    </citation>
    <scope>NUCLEOTIDE SEQUENCE [LARGE SCALE GENOMIC DNA]</scope>
    <source>
        <strain evidence="4 5">CCY0110</strain>
    </source>
</reference>
<dbReference type="SUPFAM" id="SSF55729">
    <property type="entry name" value="Acyl-CoA N-acyltransferases (Nat)"/>
    <property type="match status" value="1"/>
</dbReference>
<organism evidence="4 5">
    <name type="scientific">Crocosphaera chwakensis CCY0110</name>
    <dbReference type="NCBI Taxonomy" id="391612"/>
    <lineage>
        <taxon>Bacteria</taxon>
        <taxon>Bacillati</taxon>
        <taxon>Cyanobacteriota</taxon>
        <taxon>Cyanophyceae</taxon>
        <taxon>Oscillatoriophycideae</taxon>
        <taxon>Chroococcales</taxon>
        <taxon>Aphanothecaceae</taxon>
        <taxon>Crocosphaera</taxon>
        <taxon>Crocosphaera chwakensis</taxon>
    </lineage>
</organism>
<comment type="caution">
    <text evidence="4">The sequence shown here is derived from an EMBL/GenBank/DDBJ whole genome shotgun (WGS) entry which is preliminary data.</text>
</comment>
<proteinExistence type="predicted"/>
<dbReference type="Gene3D" id="3.40.630.30">
    <property type="match status" value="1"/>
</dbReference>
<dbReference type="RefSeq" id="WP_008274078.1">
    <property type="nucleotide sequence ID" value="NZ_AAXW01000004.1"/>
</dbReference>
<evidence type="ECO:0000313" key="4">
    <source>
        <dbReference type="EMBL" id="EAZ92931.1"/>
    </source>
</evidence>
<evidence type="ECO:0000256" key="1">
    <source>
        <dbReference type="ARBA" id="ARBA00022679"/>
    </source>
</evidence>
<feature type="domain" description="N-acetyltransferase" evidence="3">
    <location>
        <begin position="6"/>
        <end position="146"/>
    </location>
</feature>
<dbReference type="PROSITE" id="PS51186">
    <property type="entry name" value="GNAT"/>
    <property type="match status" value="1"/>
</dbReference>
<dbReference type="InterPro" id="IPR050832">
    <property type="entry name" value="Bact_Acetyltransf"/>
</dbReference>